<dbReference type="FunFam" id="1.10.8.270:FF:000017">
    <property type="entry name" value="TBC1 domain family member 16"/>
    <property type="match status" value="1"/>
</dbReference>
<dbReference type="SUPFAM" id="SSF47923">
    <property type="entry name" value="Ypt/Rab-GAP domain of gyp1p"/>
    <property type="match status" value="2"/>
</dbReference>
<sequence>MALQSVLKRASCLFVTSSGSNEAQVPSFVDGEIIFCKNNVCVHPPSLARRDLQVHHHPGYLSIAVRLVNTKPTLVLSWIPNSTLKANPWAVEKRVSHPDVLASDGLSWPGSDELSWDDGVTLGTPRRASTESWTDGSIDSVRSRLQGLQMDETPSPYARSRSDSITSTSSTADTKSLGPGNIIAWSQLLIYQYYITDDVPNWLVSPEMLAVQHNLVFPESVAASPVVRRRSSAHICRRFTVDLSEMRSLRLLSSGGGCENTGGEGEASGQLVVASRESQYKILHFHHGGLKRLGRVLSEWSCLLRPGGNGDNPDEAALNGPYLHFLVCRPEVSPSELHPEEGRVGPLSPDAWHSLLAAEGHVQDDLAFRKAVFFGGLEPSLRSTVWPFLLKVFSFQSTWDDRNTQILEDRAHYSNLSYRRQNLIGEEKEFFHRTIECVVEKDVVRTDRTHAYFTGDDNPHLEQMKNILLNYAFEHPEVGYTQGMSDLLAPVLVEIQNEADTYACFVNLMQKALFVCSPTDSDMDLNLNLLRELIRVMCPSFYSHLESYPNAFELLFAHRWILLCFKREFSEECVLRMWEACWANYLTDFFHLFLSLAIVCVYGDDVVQQRLRPDEMLLHFSSLAMHMDGQLVLSKARGLLYQFRLMQRIPCSLRSLCQQCGPGVWDSTHAPDIECVHGDQPCPHNF</sequence>
<keyword evidence="5" id="KW-1185">Reference proteome</keyword>
<feature type="domain" description="Rab-GAP TBC" evidence="3">
    <location>
        <begin position="376"/>
        <end position="585"/>
    </location>
</feature>
<dbReference type="PANTHER" id="PTHR22957:SF547">
    <property type="entry name" value="TBC1 DOMAIN FAMILY MEMBER 16"/>
    <property type="match status" value="1"/>
</dbReference>
<accession>A0A8S1CGJ5</accession>
<evidence type="ECO:0000259" key="3">
    <source>
        <dbReference type="PROSITE" id="PS50086"/>
    </source>
</evidence>
<dbReference type="InterPro" id="IPR035969">
    <property type="entry name" value="Rab-GAP_TBC_sf"/>
</dbReference>
<dbReference type="SMART" id="SM00164">
    <property type="entry name" value="TBC"/>
    <property type="match status" value="1"/>
</dbReference>
<dbReference type="InterPro" id="IPR000195">
    <property type="entry name" value="Rab-GAP-TBC_dom"/>
</dbReference>
<dbReference type="Gene3D" id="2.30.29.230">
    <property type="match status" value="1"/>
</dbReference>
<evidence type="ECO:0000256" key="2">
    <source>
        <dbReference type="SAM" id="MobiDB-lite"/>
    </source>
</evidence>
<dbReference type="FunFam" id="1.10.472.80:FF:000020">
    <property type="entry name" value="TBC1 domain family, member 16"/>
    <property type="match status" value="1"/>
</dbReference>
<protein>
    <recommendedName>
        <fullName evidence="3">Rab-GAP TBC domain-containing protein</fullName>
    </recommendedName>
</protein>
<dbReference type="PROSITE" id="PS50086">
    <property type="entry name" value="TBC_RABGAP"/>
    <property type="match status" value="1"/>
</dbReference>
<dbReference type="Proteomes" id="UP000494165">
    <property type="component" value="Unassembled WGS sequence"/>
</dbReference>
<dbReference type="AlphaFoldDB" id="A0A8S1CGJ5"/>
<dbReference type="Pfam" id="PF00566">
    <property type="entry name" value="RabGAP-TBC"/>
    <property type="match status" value="1"/>
</dbReference>
<name>A0A8S1CGJ5_9INSE</name>
<dbReference type="Gene3D" id="1.10.8.270">
    <property type="entry name" value="putative rabgap domain of human tbc1 domain family member 14 like domains"/>
    <property type="match status" value="1"/>
</dbReference>
<dbReference type="EMBL" id="CADEPI010000038">
    <property type="protein sequence ID" value="CAB3368438.1"/>
    <property type="molecule type" value="Genomic_DNA"/>
</dbReference>
<dbReference type="Gene3D" id="1.10.472.80">
    <property type="entry name" value="Ypt/Rab-GAP domain of gyp1p, domain 3"/>
    <property type="match status" value="1"/>
</dbReference>
<dbReference type="OrthoDB" id="10264062at2759"/>
<comment type="caution">
    <text evidence="4">The sequence shown here is derived from an EMBL/GenBank/DDBJ whole genome shotgun (WGS) entry which is preliminary data.</text>
</comment>
<dbReference type="PANTHER" id="PTHR22957">
    <property type="entry name" value="TBC1 DOMAIN FAMILY MEMBER GTPASE-ACTIVATING PROTEIN"/>
    <property type="match status" value="1"/>
</dbReference>
<dbReference type="GO" id="GO:0005769">
    <property type="term" value="C:early endosome"/>
    <property type="evidence" value="ECO:0007669"/>
    <property type="project" value="TreeGrafter"/>
</dbReference>
<keyword evidence="1" id="KW-0343">GTPase activation</keyword>
<evidence type="ECO:0000313" key="5">
    <source>
        <dbReference type="Proteomes" id="UP000494165"/>
    </source>
</evidence>
<evidence type="ECO:0000256" key="1">
    <source>
        <dbReference type="ARBA" id="ARBA00022468"/>
    </source>
</evidence>
<reference evidence="4 5" key="1">
    <citation type="submission" date="2020-04" db="EMBL/GenBank/DDBJ databases">
        <authorList>
            <person name="Alioto T."/>
            <person name="Alioto T."/>
            <person name="Gomez Garrido J."/>
        </authorList>
    </citation>
    <scope>NUCLEOTIDE SEQUENCE [LARGE SCALE GENOMIC DNA]</scope>
</reference>
<organism evidence="4 5">
    <name type="scientific">Cloeon dipterum</name>
    <dbReference type="NCBI Taxonomy" id="197152"/>
    <lineage>
        <taxon>Eukaryota</taxon>
        <taxon>Metazoa</taxon>
        <taxon>Ecdysozoa</taxon>
        <taxon>Arthropoda</taxon>
        <taxon>Hexapoda</taxon>
        <taxon>Insecta</taxon>
        <taxon>Pterygota</taxon>
        <taxon>Palaeoptera</taxon>
        <taxon>Ephemeroptera</taxon>
        <taxon>Pisciforma</taxon>
        <taxon>Baetidae</taxon>
        <taxon>Cloeon</taxon>
    </lineage>
</organism>
<gene>
    <name evidence="4" type="ORF">CLODIP_2_CD07208</name>
</gene>
<feature type="region of interest" description="Disordered" evidence="2">
    <location>
        <begin position="149"/>
        <end position="176"/>
    </location>
</feature>
<evidence type="ECO:0000313" key="4">
    <source>
        <dbReference type="EMBL" id="CAB3368438.1"/>
    </source>
</evidence>
<proteinExistence type="predicted"/>
<dbReference type="GO" id="GO:0005096">
    <property type="term" value="F:GTPase activator activity"/>
    <property type="evidence" value="ECO:0007669"/>
    <property type="project" value="UniProtKB-KW"/>
</dbReference>
<feature type="compositionally biased region" description="Low complexity" evidence="2">
    <location>
        <begin position="163"/>
        <end position="176"/>
    </location>
</feature>